<proteinExistence type="predicted"/>
<dbReference type="EMBL" id="BARV01012151">
    <property type="protein sequence ID" value="GAI02371.1"/>
    <property type="molecule type" value="Genomic_DNA"/>
</dbReference>
<organism evidence="1">
    <name type="scientific">marine sediment metagenome</name>
    <dbReference type="NCBI Taxonomy" id="412755"/>
    <lineage>
        <taxon>unclassified sequences</taxon>
        <taxon>metagenomes</taxon>
        <taxon>ecological metagenomes</taxon>
    </lineage>
</organism>
<protein>
    <submittedName>
        <fullName evidence="1">Uncharacterized protein</fullName>
    </submittedName>
</protein>
<accession>X1L925</accession>
<sequence length="91" mass="11270">AVLYKKPVIFITTNDLERSRIDANYIYAFSWEFKKIPYNIEQNYDIDWNKELIINEKIYNNYKEKYIKKNGSKEEYFWQIVADEMKKMDKH</sequence>
<gene>
    <name evidence="1" type="ORF">S06H3_22651</name>
</gene>
<comment type="caution">
    <text evidence="1">The sequence shown here is derived from an EMBL/GenBank/DDBJ whole genome shotgun (WGS) entry which is preliminary data.</text>
</comment>
<name>X1L925_9ZZZZ</name>
<dbReference type="AlphaFoldDB" id="X1L925"/>
<feature type="non-terminal residue" evidence="1">
    <location>
        <position position="1"/>
    </location>
</feature>
<reference evidence="1" key="1">
    <citation type="journal article" date="2014" name="Front. Microbiol.">
        <title>High frequency of phylogenetically diverse reductive dehalogenase-homologous genes in deep subseafloor sedimentary metagenomes.</title>
        <authorList>
            <person name="Kawai M."/>
            <person name="Futagami T."/>
            <person name="Toyoda A."/>
            <person name="Takaki Y."/>
            <person name="Nishi S."/>
            <person name="Hori S."/>
            <person name="Arai W."/>
            <person name="Tsubouchi T."/>
            <person name="Morono Y."/>
            <person name="Uchiyama I."/>
            <person name="Ito T."/>
            <person name="Fujiyama A."/>
            <person name="Inagaki F."/>
            <person name="Takami H."/>
        </authorList>
    </citation>
    <scope>NUCLEOTIDE SEQUENCE</scope>
    <source>
        <strain evidence="1">Expedition CK06-06</strain>
    </source>
</reference>
<evidence type="ECO:0000313" key="1">
    <source>
        <dbReference type="EMBL" id="GAI02371.1"/>
    </source>
</evidence>